<accession>A0A1W1XDX4</accession>
<dbReference type="PANTHER" id="PTHR47618:SF1">
    <property type="entry name" value="BIFUNCTIONAL OLIGORIBONUCLEASE AND PAP PHOSPHATASE NRNA"/>
    <property type="match status" value="1"/>
</dbReference>
<dbReference type="InterPro" id="IPR003156">
    <property type="entry name" value="DHHA1_dom"/>
</dbReference>
<name>A0A1W1XDX4_9CLOT</name>
<evidence type="ECO:0000259" key="1">
    <source>
        <dbReference type="Pfam" id="PF01368"/>
    </source>
</evidence>
<dbReference type="SUPFAM" id="SSF64182">
    <property type="entry name" value="DHH phosphoesterases"/>
    <property type="match status" value="1"/>
</dbReference>
<reference evidence="3 4" key="1">
    <citation type="submission" date="2017-04" db="EMBL/GenBank/DDBJ databases">
        <authorList>
            <person name="Afonso C.L."/>
            <person name="Miller P.J."/>
            <person name="Scott M.A."/>
            <person name="Spackman E."/>
            <person name="Goraichik I."/>
            <person name="Dimitrov K.M."/>
            <person name="Suarez D.L."/>
            <person name="Swayne D.E."/>
        </authorList>
    </citation>
    <scope>NUCLEOTIDE SEQUENCE [LARGE SCALE GENOMIC DNA]</scope>
    <source>
        <strain evidence="3 4">DSM 12555</strain>
    </source>
</reference>
<dbReference type="RefSeq" id="WP_084114907.1">
    <property type="nucleotide sequence ID" value="NZ_FWXH01000003.1"/>
</dbReference>
<keyword evidence="4" id="KW-1185">Reference proteome</keyword>
<dbReference type="InterPro" id="IPR038763">
    <property type="entry name" value="DHH_sf"/>
</dbReference>
<dbReference type="Pfam" id="PF01368">
    <property type="entry name" value="DHH"/>
    <property type="match status" value="1"/>
</dbReference>
<organism evidence="3 4">
    <name type="scientific">Clostridium acidisoli DSM 12555</name>
    <dbReference type="NCBI Taxonomy" id="1121291"/>
    <lineage>
        <taxon>Bacteria</taxon>
        <taxon>Bacillati</taxon>
        <taxon>Bacillota</taxon>
        <taxon>Clostridia</taxon>
        <taxon>Eubacteriales</taxon>
        <taxon>Clostridiaceae</taxon>
        <taxon>Clostridium</taxon>
    </lineage>
</organism>
<dbReference type="AlphaFoldDB" id="A0A1W1XDX4"/>
<dbReference type="Proteomes" id="UP000192468">
    <property type="component" value="Unassembled WGS sequence"/>
</dbReference>
<evidence type="ECO:0000313" key="3">
    <source>
        <dbReference type="EMBL" id="SMC21701.1"/>
    </source>
</evidence>
<feature type="domain" description="DHHA1" evidence="2">
    <location>
        <begin position="240"/>
        <end position="315"/>
    </location>
</feature>
<dbReference type="Pfam" id="PF02272">
    <property type="entry name" value="DHHA1"/>
    <property type="match status" value="1"/>
</dbReference>
<dbReference type="InterPro" id="IPR001667">
    <property type="entry name" value="DDH_dom"/>
</dbReference>
<evidence type="ECO:0000259" key="2">
    <source>
        <dbReference type="Pfam" id="PF02272"/>
    </source>
</evidence>
<dbReference type="STRING" id="1121291.SAMN02745134_01419"/>
<evidence type="ECO:0000313" key="4">
    <source>
        <dbReference type="Proteomes" id="UP000192468"/>
    </source>
</evidence>
<sequence>MINEIIQMIMKSNKIGITFHESPDGDSLGSSLALLNALRSINKIAYIICKEKIPETFVFLPLSEEIDGECSEISEDTDCLITLDCGNVARLNCNADFNNRNFKIINMDHHLSNDKFGDLNYVDTTSASVGEIMYKLINEMNIEIDDNIATCIYTSILTDTGSFRHSNTTYYTHEIVSNLIKDTGFDFSSIHRKIFDNKKLAMIKLQGLIIDELYLINNGRLCVMKLTQNMLEKVKLEECNSAELISIGLKISGVEAAILIKEKDNVVKVSLRSKEYVDVRKIAEKYGGGGHIRAAGLKMEASIDEAEKLLIKDFEEELI</sequence>
<dbReference type="OrthoDB" id="9803668at2"/>
<dbReference type="Gene3D" id="3.90.1640.10">
    <property type="entry name" value="inorganic pyrophosphatase (n-terminal core)"/>
    <property type="match status" value="1"/>
</dbReference>
<proteinExistence type="predicted"/>
<dbReference type="EMBL" id="FWXH01000003">
    <property type="protein sequence ID" value="SMC21701.1"/>
    <property type="molecule type" value="Genomic_DNA"/>
</dbReference>
<gene>
    <name evidence="3" type="ORF">SAMN02745134_01419</name>
</gene>
<dbReference type="InterPro" id="IPR051319">
    <property type="entry name" value="Oligoribo/pAp-PDE_c-di-AMP_PDE"/>
</dbReference>
<dbReference type="Gene3D" id="3.10.310.30">
    <property type="match status" value="1"/>
</dbReference>
<dbReference type="GO" id="GO:0003676">
    <property type="term" value="F:nucleic acid binding"/>
    <property type="evidence" value="ECO:0007669"/>
    <property type="project" value="InterPro"/>
</dbReference>
<protein>
    <submittedName>
        <fullName evidence="3">Phosphoesterase RecJ domain-containing protein</fullName>
    </submittedName>
</protein>
<dbReference type="PANTHER" id="PTHR47618">
    <property type="entry name" value="BIFUNCTIONAL OLIGORIBONUCLEASE AND PAP PHOSPHATASE NRNA"/>
    <property type="match status" value="1"/>
</dbReference>
<feature type="domain" description="DDH" evidence="1">
    <location>
        <begin position="14"/>
        <end position="156"/>
    </location>
</feature>